<evidence type="ECO:0000313" key="8">
    <source>
        <dbReference type="EMBL" id="KAH7511488.1"/>
    </source>
</evidence>
<comment type="subcellular location">
    <subcellularLocation>
        <location evidence="1">Membrane</location>
        <topology evidence="1">Multi-pass membrane protein</topology>
    </subcellularLocation>
</comment>
<keyword evidence="4 7" id="KW-1133">Transmembrane helix</keyword>
<evidence type="ECO:0000256" key="2">
    <source>
        <dbReference type="ARBA" id="ARBA00008707"/>
    </source>
</evidence>
<evidence type="ECO:0000256" key="3">
    <source>
        <dbReference type="ARBA" id="ARBA00022692"/>
    </source>
</evidence>
<comment type="similarity">
    <text evidence="2">Belongs to the plant DMP1 protein family.</text>
</comment>
<evidence type="ECO:0000256" key="6">
    <source>
        <dbReference type="SAM" id="MobiDB-lite"/>
    </source>
</evidence>
<sequence length="241" mass="26146">MSIRQRPPTASLQPPTLDTAPSSTTTATTNTYVNEPETPKTPSQPPPSLSQRAISQTLTSTANLANLLPTGTLLAFQLLTPIFTSNGACDSATRPLTLFLLLLLAASCFFASFTDSVKSFDGQVYYGLATFKGLFLFDYYLDPSGSGLPDLRKYRIRFMDGVHAIMSVLVFGAVALRDKNVLGCFYPMPKRETQEVLNIAPVGIGIICSLLFVAFQLQGMELGIPSHQANNFSLFDAISPY</sequence>
<feature type="transmembrane region" description="Helical" evidence="7">
    <location>
        <begin position="154"/>
        <end position="176"/>
    </location>
</feature>
<feature type="transmembrane region" description="Helical" evidence="7">
    <location>
        <begin position="196"/>
        <end position="215"/>
    </location>
</feature>
<organism evidence="8 9">
    <name type="scientific">Xanthoceras sorbifolium</name>
    <dbReference type="NCBI Taxonomy" id="99658"/>
    <lineage>
        <taxon>Eukaryota</taxon>
        <taxon>Viridiplantae</taxon>
        <taxon>Streptophyta</taxon>
        <taxon>Embryophyta</taxon>
        <taxon>Tracheophyta</taxon>
        <taxon>Spermatophyta</taxon>
        <taxon>Magnoliopsida</taxon>
        <taxon>eudicotyledons</taxon>
        <taxon>Gunneridae</taxon>
        <taxon>Pentapetalae</taxon>
        <taxon>rosids</taxon>
        <taxon>malvids</taxon>
        <taxon>Sapindales</taxon>
        <taxon>Sapindaceae</taxon>
        <taxon>Xanthoceroideae</taxon>
        <taxon>Xanthoceras</taxon>
    </lineage>
</organism>
<dbReference type="PANTHER" id="PTHR31621">
    <property type="entry name" value="PROTEIN DMP3"/>
    <property type="match status" value="1"/>
</dbReference>
<feature type="region of interest" description="Disordered" evidence="6">
    <location>
        <begin position="1"/>
        <end position="51"/>
    </location>
</feature>
<name>A0ABQ8GXA3_9ROSI</name>
<evidence type="ECO:0000313" key="9">
    <source>
        <dbReference type="Proteomes" id="UP000827721"/>
    </source>
</evidence>
<keyword evidence="9" id="KW-1185">Reference proteome</keyword>
<feature type="transmembrane region" description="Helical" evidence="7">
    <location>
        <begin position="64"/>
        <end position="84"/>
    </location>
</feature>
<evidence type="ECO:0000256" key="4">
    <source>
        <dbReference type="ARBA" id="ARBA00022989"/>
    </source>
</evidence>
<protein>
    <submittedName>
        <fullName evidence="8">Uncharacterized protein</fullName>
    </submittedName>
</protein>
<evidence type="ECO:0000256" key="1">
    <source>
        <dbReference type="ARBA" id="ARBA00004141"/>
    </source>
</evidence>
<reference evidence="8 9" key="1">
    <citation type="submission" date="2021-02" db="EMBL/GenBank/DDBJ databases">
        <title>Plant Genome Project.</title>
        <authorList>
            <person name="Zhang R.-G."/>
        </authorList>
    </citation>
    <scope>NUCLEOTIDE SEQUENCE [LARGE SCALE GENOMIC DNA]</scope>
    <source>
        <tissue evidence="8">Leaves</tissue>
    </source>
</reference>
<feature type="transmembrane region" description="Helical" evidence="7">
    <location>
        <begin position="96"/>
        <end position="113"/>
    </location>
</feature>
<comment type="caution">
    <text evidence="8">The sequence shown here is derived from an EMBL/GenBank/DDBJ whole genome shotgun (WGS) entry which is preliminary data.</text>
</comment>
<gene>
    <name evidence="8" type="ORF">JRO89_XSUnG0198300</name>
</gene>
<feature type="compositionally biased region" description="Low complexity" evidence="6">
    <location>
        <begin position="14"/>
        <end position="31"/>
    </location>
</feature>
<evidence type="ECO:0000256" key="7">
    <source>
        <dbReference type="SAM" id="Phobius"/>
    </source>
</evidence>
<dbReference type="EMBL" id="JAFEMO010000564">
    <property type="protein sequence ID" value="KAH7511488.1"/>
    <property type="molecule type" value="Genomic_DNA"/>
</dbReference>
<dbReference type="Pfam" id="PF05078">
    <property type="entry name" value="DUF679"/>
    <property type="match status" value="1"/>
</dbReference>
<dbReference type="PANTHER" id="PTHR31621:SF1">
    <property type="entry name" value="PROTEIN DMP5"/>
    <property type="match status" value="1"/>
</dbReference>
<evidence type="ECO:0000256" key="5">
    <source>
        <dbReference type="ARBA" id="ARBA00023136"/>
    </source>
</evidence>
<dbReference type="Proteomes" id="UP000827721">
    <property type="component" value="Unassembled WGS sequence"/>
</dbReference>
<keyword evidence="3 7" id="KW-0812">Transmembrane</keyword>
<proteinExistence type="inferred from homology"/>
<keyword evidence="5 7" id="KW-0472">Membrane</keyword>
<accession>A0ABQ8GXA3</accession>
<dbReference type="InterPro" id="IPR007770">
    <property type="entry name" value="DMP"/>
</dbReference>
<feature type="transmembrane region" description="Helical" evidence="7">
    <location>
        <begin position="125"/>
        <end position="142"/>
    </location>
</feature>